<dbReference type="Pfam" id="PF02514">
    <property type="entry name" value="CobN-Mg_chel"/>
    <property type="match status" value="1"/>
</dbReference>
<feature type="domain" description="CobN/magnesium chelatase" evidence="2">
    <location>
        <begin position="125"/>
        <end position="1379"/>
    </location>
</feature>
<feature type="transmembrane region" description="Helical" evidence="1">
    <location>
        <begin position="1462"/>
        <end position="1482"/>
    </location>
</feature>
<dbReference type="RefSeq" id="WP_032952556.1">
    <property type="nucleotide sequence ID" value="NZ_JNHM01000012.1"/>
</dbReference>
<keyword evidence="1" id="KW-0812">Transmembrane</keyword>
<reference evidence="3 4" key="1">
    <citation type="submission" date="2014-04" db="EMBL/GenBank/DDBJ databases">
        <authorList>
            <person name="Sears C."/>
            <person name="Carroll K."/>
            <person name="Sack B.R."/>
            <person name="Qadri F."/>
            <person name="Myers L.L."/>
            <person name="Chung G.-T."/>
            <person name="Escheverria P."/>
            <person name="Fraser C.M."/>
            <person name="Sadzewicz L."/>
            <person name="Shefchek K.A."/>
            <person name="Tallon L."/>
            <person name="Das S.P."/>
            <person name="Daugherty S."/>
            <person name="Mongodin E.F."/>
        </authorList>
    </citation>
    <scope>NUCLEOTIDE SEQUENCE [LARGE SCALE GENOMIC DNA]</scope>
    <source>
        <strain evidence="3 4">3975 RP4</strain>
    </source>
</reference>
<organism evidence="3 4">
    <name type="scientific">Phocaeicola vulgatus str. 3975 RP4</name>
    <dbReference type="NCBI Taxonomy" id="1339352"/>
    <lineage>
        <taxon>Bacteria</taxon>
        <taxon>Pseudomonadati</taxon>
        <taxon>Bacteroidota</taxon>
        <taxon>Bacteroidia</taxon>
        <taxon>Bacteroidales</taxon>
        <taxon>Bacteroidaceae</taxon>
        <taxon>Phocaeicola</taxon>
    </lineage>
</organism>
<dbReference type="PANTHER" id="PTHR44119">
    <property type="entry name" value="MAGNESIUM-CHELATASE SUBUNIT CHLH, CHLOROPLASTIC"/>
    <property type="match status" value="1"/>
</dbReference>
<evidence type="ECO:0000313" key="4">
    <source>
        <dbReference type="Proteomes" id="UP000027661"/>
    </source>
</evidence>
<evidence type="ECO:0000313" key="3">
    <source>
        <dbReference type="EMBL" id="KDS55820.1"/>
    </source>
</evidence>
<gene>
    <name evidence="3" type="ORF">M099_1119</name>
</gene>
<dbReference type="EMBL" id="JNHM01000012">
    <property type="protein sequence ID" value="KDS55820.1"/>
    <property type="molecule type" value="Genomic_DNA"/>
</dbReference>
<keyword evidence="1" id="KW-0472">Membrane</keyword>
<proteinExistence type="predicted"/>
<dbReference type="Proteomes" id="UP000027661">
    <property type="component" value="Unassembled WGS sequence"/>
</dbReference>
<keyword evidence="1" id="KW-1133">Transmembrane helix</keyword>
<feature type="transmembrane region" description="Helical" evidence="1">
    <location>
        <begin position="7"/>
        <end position="26"/>
    </location>
</feature>
<dbReference type="InterPro" id="IPR003672">
    <property type="entry name" value="CobN/Mg_chltase"/>
</dbReference>
<evidence type="ECO:0000256" key="1">
    <source>
        <dbReference type="SAM" id="Phobius"/>
    </source>
</evidence>
<comment type="caution">
    <text evidence="3">The sequence shown here is derived from an EMBL/GenBank/DDBJ whole genome shotgun (WGS) entry which is preliminary data.</text>
</comment>
<protein>
    <submittedName>
        <fullName evidence="3">CobN/Magnesium Chelatase family protein</fullName>
    </submittedName>
</protein>
<accession>A0A069SV22</accession>
<evidence type="ECO:0000259" key="2">
    <source>
        <dbReference type="Pfam" id="PF02514"/>
    </source>
</evidence>
<name>A0A069SV22_PHOVU</name>
<dbReference type="PANTHER" id="PTHR44119:SF1">
    <property type="entry name" value="MAGNESIUM-CHELATASE SUBUNIT CHLH, CHLOROPLASTIC"/>
    <property type="match status" value="1"/>
</dbReference>
<sequence>MKKKQLLIGGGIAVILLLLFGVWNLWFSATKVAFINYQVISLGQISKANDNSFIKISELGTDDLNRLAGYDMVFINAMGLRITEEQRAQIQKAADGGLPVLTTAATNPANKIISLDSIQADILKHYLSNGGRRNYRSMLNYVRVHIDKKLFSVSEPEAVMKRADDVLYHMDPKKPEDEELGFNTVAGYNTFLQHNGLWKENAPRIIVTGPMGEPSGLIAKLEETGNMVYPIRSMRSFIQNHGIDSVRPFAIINMAHGRMGEPIVDYLAKQNIPLFSPLNVNRLVEEWERDKMGMNGGFMSQSIVTPEIDGAIRPFALFGHYKDEEGLQHAYAIPERLETFVETVNNYIALQRKPNSEKRVAIYYYKGPGQNALTAGGMEVVPSLYNLLQRMKREGYKVDGLPTSSKELEQMIQSQGAVFGSYAEGAFDRFMETGKPELITKEQYESWIKKSIRPEMYAEVIAANGEFPGAYMTTSDGRLGVARLQFGNVVLLPQNAAGSGDNAFKVVHGTNAAPPHTYIASYLWTQFGFKADALIHFGTHGSLEFTPRKQVALCSNDWSDRLVGALPHFYIYSIGNVGEGMIAKRRSYAGLQSYLTPPFMESSVRTIYRELTEAVKTYNNLLPADGQAVLSTGNKDALNRASLAVKKLTVKLGIHRELELDSLLTVPYAEEDIQRIENFAEELANEKITGQLYTMGIPYEPIRITSSVYAMATEPIAYSLLALDKLRNRADGQVEKHRTLFTQRYLEPARDLVTRLLADPSLASDELICRITGITSDELAKAHEINKSRNTPQGMMAMMMALAEEAPAEAKTHADMSSGIMQADQSGCSKRNSISGSMKEKMKEIAKGMNPEKAMELAKKMGASPEALKKMETGMYKSRAVGMNTLAKDTVTMKTTSRGKREKADSDKFGGMEAMMKAMMSKKKEYSKEEMNFALAVVEVERTLKNVGNYKSALLESPERELTSMVNALNGGYTQPSPGGDPIANPNTLPTGRNLFAINAEETPSESAWEKGKQLADNTIEMYRRRHNDSVPRKVSYTLWSGEFIETGGATIAQVLYMLGVEPVRDTFGRVTDLRLIPSAELGRPRIDVVVQTSGQLRDIAASRLFLINRAVEMAANAREDQFENQVAAGVVEAERVLIEKGLTPKEAREMSTFRVFGGVNGNYGTGIQSMVQSGDRWESEKEIADVYLNNMGAFYGSEKNWETVRQFALEAALTRTDAVIQPRQSNTWGALSLDHVYEFMGGMNLAVRNVTGKDPDAYLSDYRNRNNARMQEVKEAIGIESRTTIFNPAYIKEKMKGEAGAANTFAEIVQNTYGWNVMKPQAVDKEMWNEIYDVYVKDKFNLGVQDYFEKQNPAALEEMTAVMMETIRKGMWQASGQQIADIAKLHTDLVNKYKPSCSGFVCDNAKLRQFIASKTDAQTASRYKENISQIREVAASKEQKGMVMKKEEMNTVGTEQQTNTVSNTVVCVVVVAAVLVLIVLVRCRRKKMQE</sequence>
<dbReference type="PATRIC" id="fig|1339352.3.peg.1083"/>